<gene>
    <name evidence="1" type="ORF">MNEG_12977</name>
</gene>
<dbReference type="InterPro" id="IPR011008">
    <property type="entry name" value="Dimeric_a/b-barrel"/>
</dbReference>
<protein>
    <submittedName>
        <fullName evidence="1">Protein ydhR</fullName>
    </submittedName>
</protein>
<reference evidence="1 2" key="1">
    <citation type="journal article" date="2013" name="BMC Genomics">
        <title>Reconstruction of the lipid metabolism for the microalga Monoraphidium neglectum from its genome sequence reveals characteristics suitable for biofuel production.</title>
        <authorList>
            <person name="Bogen C."/>
            <person name="Al-Dilaimi A."/>
            <person name="Albersmeier A."/>
            <person name="Wichmann J."/>
            <person name="Grundmann M."/>
            <person name="Rupp O."/>
            <person name="Lauersen K.J."/>
            <person name="Blifernez-Klassen O."/>
            <person name="Kalinowski J."/>
            <person name="Goesmann A."/>
            <person name="Mussgnug J.H."/>
            <person name="Kruse O."/>
        </authorList>
    </citation>
    <scope>NUCLEOTIDE SEQUENCE [LARGE SCALE GENOMIC DNA]</scope>
    <source>
        <strain evidence="1 2">SAG 48.87</strain>
    </source>
</reference>
<keyword evidence="2" id="KW-1185">Reference proteome</keyword>
<dbReference type="GeneID" id="25730393"/>
<dbReference type="KEGG" id="mng:MNEG_12977"/>
<dbReference type="RefSeq" id="XP_013894005.1">
    <property type="nucleotide sequence ID" value="XM_014038551.1"/>
</dbReference>
<proteinExistence type="predicted"/>
<dbReference type="Proteomes" id="UP000054498">
    <property type="component" value="Unassembled WGS sequence"/>
</dbReference>
<evidence type="ECO:0000313" key="2">
    <source>
        <dbReference type="Proteomes" id="UP000054498"/>
    </source>
</evidence>
<dbReference type="EMBL" id="KK103769">
    <property type="protein sequence ID" value="KIY94985.1"/>
    <property type="molecule type" value="Genomic_DNA"/>
</dbReference>
<dbReference type="InterPro" id="IPR014910">
    <property type="entry name" value="YdhR"/>
</dbReference>
<dbReference type="SUPFAM" id="SSF54909">
    <property type="entry name" value="Dimeric alpha+beta barrel"/>
    <property type="match status" value="1"/>
</dbReference>
<dbReference type="PANTHER" id="PTHR39169:SF1">
    <property type="entry name" value="MONOOXYGENASE YDHR-RELATED"/>
    <property type="match status" value="1"/>
</dbReference>
<name>A0A0D2MJ06_9CHLO</name>
<dbReference type="Gene3D" id="3.30.70.100">
    <property type="match status" value="1"/>
</dbReference>
<dbReference type="Pfam" id="PF08803">
    <property type="entry name" value="ydhR"/>
    <property type="match status" value="1"/>
</dbReference>
<sequence>MTIWLEHQSSKEAGGIYLFQDRASAEAYLVMHAQRLKGFGIPEVNAKIFDVNEALSDVTKAVLTAGGGGRGRGGA</sequence>
<dbReference type="PANTHER" id="PTHR39169">
    <property type="match status" value="1"/>
</dbReference>
<accession>A0A0D2MJ06</accession>
<dbReference type="AlphaFoldDB" id="A0A0D2MJ06"/>
<evidence type="ECO:0000313" key="1">
    <source>
        <dbReference type="EMBL" id="KIY94985.1"/>
    </source>
</evidence>
<dbReference type="OrthoDB" id="506756at2759"/>
<organism evidence="1 2">
    <name type="scientific">Monoraphidium neglectum</name>
    <dbReference type="NCBI Taxonomy" id="145388"/>
    <lineage>
        <taxon>Eukaryota</taxon>
        <taxon>Viridiplantae</taxon>
        <taxon>Chlorophyta</taxon>
        <taxon>core chlorophytes</taxon>
        <taxon>Chlorophyceae</taxon>
        <taxon>CS clade</taxon>
        <taxon>Sphaeropleales</taxon>
        <taxon>Selenastraceae</taxon>
        <taxon>Monoraphidium</taxon>
    </lineage>
</organism>